<evidence type="ECO:0000259" key="7">
    <source>
        <dbReference type="Pfam" id="PF02770"/>
    </source>
</evidence>
<name>A0A7V8FKK9_9BURK</name>
<dbReference type="InterPro" id="IPR052904">
    <property type="entry name" value="Acyl-CoA_dehydrogenase-like"/>
</dbReference>
<feature type="domain" description="Acyl-CoA oxidase/dehydrogenase middle" evidence="7">
    <location>
        <begin position="189"/>
        <end position="298"/>
    </location>
</feature>
<dbReference type="InterPro" id="IPR009075">
    <property type="entry name" value="AcylCo_DH/oxidase_C"/>
</dbReference>
<evidence type="ECO:0000256" key="5">
    <source>
        <dbReference type="SAM" id="MobiDB-lite"/>
    </source>
</evidence>
<dbReference type="SUPFAM" id="SSF56645">
    <property type="entry name" value="Acyl-CoA dehydrogenase NM domain-like"/>
    <property type="match status" value="1"/>
</dbReference>
<dbReference type="Gene3D" id="1.20.140.10">
    <property type="entry name" value="Butyryl-CoA Dehydrogenase, subunit A, domain 3"/>
    <property type="match status" value="1"/>
</dbReference>
<keyword evidence="4" id="KW-0274">FAD</keyword>
<evidence type="ECO:0000256" key="1">
    <source>
        <dbReference type="ARBA" id="ARBA00001974"/>
    </source>
</evidence>
<proteinExistence type="inferred from homology"/>
<evidence type="ECO:0000256" key="3">
    <source>
        <dbReference type="ARBA" id="ARBA00022630"/>
    </source>
</evidence>
<dbReference type="SUPFAM" id="SSF47203">
    <property type="entry name" value="Acyl-CoA dehydrogenase C-terminal domain-like"/>
    <property type="match status" value="1"/>
</dbReference>
<organism evidence="9 10">
    <name type="scientific">Paracidovorax wautersii</name>
    <dbReference type="NCBI Taxonomy" id="1177982"/>
    <lineage>
        <taxon>Bacteria</taxon>
        <taxon>Pseudomonadati</taxon>
        <taxon>Pseudomonadota</taxon>
        <taxon>Betaproteobacteria</taxon>
        <taxon>Burkholderiales</taxon>
        <taxon>Comamonadaceae</taxon>
        <taxon>Paracidovorax</taxon>
    </lineage>
</organism>
<dbReference type="InterPro" id="IPR006091">
    <property type="entry name" value="Acyl-CoA_Oxase/DH_mid-dom"/>
</dbReference>
<feature type="domain" description="Acyl-CoA dehydrogenase/oxidase C-terminal" evidence="6">
    <location>
        <begin position="308"/>
        <end position="466"/>
    </location>
</feature>
<dbReference type="PANTHER" id="PTHR42707">
    <property type="entry name" value="ACYL-COA DEHYDROGENASE"/>
    <property type="match status" value="1"/>
</dbReference>
<comment type="caution">
    <text evidence="9">The sequence shown here is derived from an EMBL/GenBank/DDBJ whole genome shotgun (WGS) entry which is preliminary data.</text>
</comment>
<dbReference type="EMBL" id="WNDQ01000097">
    <property type="protein sequence ID" value="KAF1018136.1"/>
    <property type="molecule type" value="Genomic_DNA"/>
</dbReference>
<evidence type="ECO:0000256" key="4">
    <source>
        <dbReference type="ARBA" id="ARBA00022827"/>
    </source>
</evidence>
<feature type="region of interest" description="Disordered" evidence="5">
    <location>
        <begin position="1"/>
        <end position="26"/>
    </location>
</feature>
<dbReference type="Proteomes" id="UP000461670">
    <property type="component" value="Unassembled WGS sequence"/>
</dbReference>
<dbReference type="InterPro" id="IPR006089">
    <property type="entry name" value="Acyl-CoA_DH_CS"/>
</dbReference>
<comment type="similarity">
    <text evidence="2">Belongs to the acyl-CoA dehydrogenase family.</text>
</comment>
<dbReference type="InterPro" id="IPR041504">
    <property type="entry name" value="AidB_N"/>
</dbReference>
<evidence type="ECO:0000313" key="10">
    <source>
        <dbReference type="Proteomes" id="UP000461670"/>
    </source>
</evidence>
<evidence type="ECO:0000256" key="2">
    <source>
        <dbReference type="ARBA" id="ARBA00009347"/>
    </source>
</evidence>
<evidence type="ECO:0000259" key="6">
    <source>
        <dbReference type="Pfam" id="PF00441"/>
    </source>
</evidence>
<comment type="cofactor">
    <cofactor evidence="1">
        <name>FAD</name>
        <dbReference type="ChEBI" id="CHEBI:57692"/>
    </cofactor>
</comment>
<dbReference type="GO" id="GO:0003995">
    <property type="term" value="F:acyl-CoA dehydrogenase activity"/>
    <property type="evidence" value="ECO:0007669"/>
    <property type="project" value="InterPro"/>
</dbReference>
<evidence type="ECO:0000259" key="8">
    <source>
        <dbReference type="Pfam" id="PF18158"/>
    </source>
</evidence>
<gene>
    <name evidence="9" type="primary">aidB</name>
    <name evidence="9" type="ORF">GAK30_03794</name>
</gene>
<dbReference type="Gene3D" id="2.40.110.20">
    <property type="match status" value="1"/>
</dbReference>
<dbReference type="Pfam" id="PF00441">
    <property type="entry name" value="Acyl-CoA_dh_1"/>
    <property type="match status" value="1"/>
</dbReference>
<dbReference type="InterPro" id="IPR009100">
    <property type="entry name" value="AcylCoA_DH/oxidase_NM_dom_sf"/>
</dbReference>
<accession>A0A7V8FKK9</accession>
<protein>
    <submittedName>
        <fullName evidence="9">Putative acyl-CoA dehydrogenase AidB</fullName>
    </submittedName>
</protein>
<feature type="domain" description="Adaptive response protein AidB N-terminal" evidence="8">
    <location>
        <begin position="19"/>
        <end position="173"/>
    </location>
</feature>
<dbReference type="Pfam" id="PF18158">
    <property type="entry name" value="AidB_N"/>
    <property type="match status" value="1"/>
</dbReference>
<dbReference type="Pfam" id="PF02770">
    <property type="entry name" value="Acyl-CoA_dh_M"/>
    <property type="match status" value="1"/>
</dbReference>
<dbReference type="PROSITE" id="PS00073">
    <property type="entry name" value="ACYL_COA_DH_2"/>
    <property type="match status" value="1"/>
</dbReference>
<reference evidence="10" key="1">
    <citation type="journal article" date="2020" name="MBio">
        <title>Horizontal gene transfer to a defensive symbiont with a reduced genome amongst a multipartite beetle microbiome.</title>
        <authorList>
            <person name="Waterworth S.C."/>
            <person name="Florez L.V."/>
            <person name="Rees E.R."/>
            <person name="Hertweck C."/>
            <person name="Kaltenpoth M."/>
            <person name="Kwan J.C."/>
        </authorList>
    </citation>
    <scope>NUCLEOTIDE SEQUENCE [LARGE SCALE GENOMIC DNA]</scope>
</reference>
<evidence type="ECO:0000313" key="9">
    <source>
        <dbReference type="EMBL" id="KAF1018136.1"/>
    </source>
</evidence>
<dbReference type="InterPro" id="IPR036250">
    <property type="entry name" value="AcylCo_DH-like_C"/>
</dbReference>
<keyword evidence="3" id="KW-0285">Flavoprotein</keyword>
<dbReference type="Gene3D" id="6.10.250.600">
    <property type="match status" value="1"/>
</dbReference>
<dbReference type="PANTHER" id="PTHR42707:SF3">
    <property type="entry name" value="ACYL-COA DEHYDROGENASE AIDB-RELATED"/>
    <property type="match status" value="1"/>
</dbReference>
<sequence length="575" mass="61239">MTDPTDLPADPARDGPAHNQVPPLEDYNLYTSDPVLAGAVRRAGAGAYTEELAAQGVACGAAATWRDAEDANRHEPELHTHNRLGERIDVVRFHPAWDRLMDLARRHGVANRSFFDADAHAWTVRAASHFMHCQVESGSTCPTTMTHAAIPVLRRNAGLYAALQPLLAARSHDARDLPLTHKSAMTLGMGMTERQGGSDVRTNTTRAVPALGDAVAGWGDAFVISGSKWFFSAPMCDAHLVLAREQAGGADGGGEGGLSCFFVPRWRPDGRKNAVHIQRLKDKLGNRSNASAEVDFDKAWGVRVGDAGRGVATILEMATHTRLDCALSSAAFMRQGLAQALHHARGRIVFGRALAQQPLMQAVLADLALESEGATLLAMDLAARFGRAANGQATPLDLAWRRLLTPVAKYWNCKRAVAFAGEAMEVLGGNGYVEEAPLARLFREAPVNSIWEGSGNVMCLDVLRAVAHEPDDARLLLGHLADVARQAAYPALLALVGRIEGQIAQPPAVLEGQARLLAQRLALAAQCALVLQFGGNASAGAFVQTRLDADWGAAWGGVPVPGAEQILAQAWADGG</sequence>
<dbReference type="AlphaFoldDB" id="A0A7V8FKK9"/>